<dbReference type="AlphaFoldDB" id="A0A8J3QZJ9"/>
<feature type="region of interest" description="Disordered" evidence="4">
    <location>
        <begin position="166"/>
        <end position="202"/>
    </location>
</feature>
<keyword evidence="7" id="KW-1185">Reference proteome</keyword>
<proteinExistence type="predicted"/>
<dbReference type="PANTHER" id="PTHR33204:SF36">
    <property type="entry name" value="TRANSCRIPTIONAL REGULATORY PROTEIN"/>
    <property type="match status" value="1"/>
</dbReference>
<dbReference type="RefSeq" id="WP_203922587.1">
    <property type="nucleotide sequence ID" value="NZ_BONZ01000076.1"/>
</dbReference>
<dbReference type="InterPro" id="IPR036388">
    <property type="entry name" value="WH-like_DNA-bd_sf"/>
</dbReference>
<dbReference type="InterPro" id="IPR002577">
    <property type="entry name" value="HTH_HxlR"/>
</dbReference>
<organism evidence="6 7">
    <name type="scientific">Rugosimonospora africana</name>
    <dbReference type="NCBI Taxonomy" id="556532"/>
    <lineage>
        <taxon>Bacteria</taxon>
        <taxon>Bacillati</taxon>
        <taxon>Actinomycetota</taxon>
        <taxon>Actinomycetes</taxon>
        <taxon>Micromonosporales</taxon>
        <taxon>Micromonosporaceae</taxon>
        <taxon>Rugosimonospora</taxon>
    </lineage>
</organism>
<reference evidence="6" key="1">
    <citation type="submission" date="2021-01" db="EMBL/GenBank/DDBJ databases">
        <title>Whole genome shotgun sequence of Rugosimonospora africana NBRC 104875.</title>
        <authorList>
            <person name="Komaki H."/>
            <person name="Tamura T."/>
        </authorList>
    </citation>
    <scope>NUCLEOTIDE SEQUENCE</scope>
    <source>
        <strain evidence="6">NBRC 104875</strain>
    </source>
</reference>
<keyword evidence="2" id="KW-0238">DNA-binding</keyword>
<dbReference type="InterPro" id="IPR036390">
    <property type="entry name" value="WH_DNA-bd_sf"/>
</dbReference>
<evidence type="ECO:0000256" key="3">
    <source>
        <dbReference type="ARBA" id="ARBA00023163"/>
    </source>
</evidence>
<evidence type="ECO:0000313" key="6">
    <source>
        <dbReference type="EMBL" id="GIH19124.1"/>
    </source>
</evidence>
<evidence type="ECO:0000313" key="7">
    <source>
        <dbReference type="Proteomes" id="UP000642748"/>
    </source>
</evidence>
<dbReference type="Pfam" id="PF01638">
    <property type="entry name" value="HxlR"/>
    <property type="match status" value="1"/>
</dbReference>
<protein>
    <submittedName>
        <fullName evidence="6">HxlR family transcriptional regulator</fullName>
    </submittedName>
</protein>
<accession>A0A8J3QZJ9</accession>
<feature type="domain" description="HTH hxlR-type" evidence="5">
    <location>
        <begin position="11"/>
        <end position="108"/>
    </location>
</feature>
<dbReference type="PANTHER" id="PTHR33204">
    <property type="entry name" value="TRANSCRIPTIONAL REGULATOR, MARR FAMILY"/>
    <property type="match status" value="1"/>
</dbReference>
<evidence type="ECO:0000259" key="5">
    <source>
        <dbReference type="PROSITE" id="PS51118"/>
    </source>
</evidence>
<evidence type="ECO:0000256" key="4">
    <source>
        <dbReference type="SAM" id="MobiDB-lite"/>
    </source>
</evidence>
<dbReference type="SUPFAM" id="SSF46785">
    <property type="entry name" value="Winged helix' DNA-binding domain"/>
    <property type="match status" value="1"/>
</dbReference>
<keyword evidence="3" id="KW-0804">Transcription</keyword>
<evidence type="ECO:0000256" key="1">
    <source>
        <dbReference type="ARBA" id="ARBA00023015"/>
    </source>
</evidence>
<dbReference type="Gene3D" id="1.10.10.10">
    <property type="entry name" value="Winged helix-like DNA-binding domain superfamily/Winged helix DNA-binding domain"/>
    <property type="match status" value="1"/>
</dbReference>
<dbReference type="EMBL" id="BONZ01000076">
    <property type="protein sequence ID" value="GIH19124.1"/>
    <property type="molecule type" value="Genomic_DNA"/>
</dbReference>
<name>A0A8J3QZJ9_9ACTN</name>
<comment type="caution">
    <text evidence="6">The sequence shown here is derived from an EMBL/GenBank/DDBJ whole genome shotgun (WGS) entry which is preliminary data.</text>
</comment>
<dbReference type="PROSITE" id="PS51118">
    <property type="entry name" value="HTH_HXLR"/>
    <property type="match status" value="1"/>
</dbReference>
<dbReference type="Proteomes" id="UP000642748">
    <property type="component" value="Unassembled WGS sequence"/>
</dbReference>
<keyword evidence="1" id="KW-0805">Transcription regulation</keyword>
<sequence length="202" mass="21871">MQRTDFHAMPCSIARTLAVVGEAWTPLILRDVVFGLTKFDEIQRDLGVATNVLTDRLTTLVEHELLAREPYQHRPLRYRYELTAKGADLLPVLLSLMKWGDRWTADEAGPPVTIVHRRCGQPTEPLMVCSACKGPVHAGEVAARGGPGGRRGPGAYLLPGWLAAPGRPDARETAAPPRVTSVGRYPNEDEAATAGATGSVSR</sequence>
<dbReference type="GO" id="GO:0003677">
    <property type="term" value="F:DNA binding"/>
    <property type="evidence" value="ECO:0007669"/>
    <property type="project" value="UniProtKB-KW"/>
</dbReference>
<evidence type="ECO:0000256" key="2">
    <source>
        <dbReference type="ARBA" id="ARBA00023125"/>
    </source>
</evidence>
<gene>
    <name evidence="6" type="ORF">Raf01_72960</name>
</gene>